<feature type="transmembrane region" description="Helical" evidence="2">
    <location>
        <begin position="568"/>
        <end position="590"/>
    </location>
</feature>
<keyword evidence="2" id="KW-0472">Membrane</keyword>
<feature type="region of interest" description="Disordered" evidence="1">
    <location>
        <begin position="66"/>
        <end position="420"/>
    </location>
</feature>
<feature type="region of interest" description="Disordered" evidence="1">
    <location>
        <begin position="458"/>
        <end position="495"/>
    </location>
</feature>
<accession>Q7RQS7</accession>
<dbReference type="EMBL" id="AABL01000270">
    <property type="protein sequence ID" value="EAA19830.1"/>
    <property type="molecule type" value="Genomic_DNA"/>
</dbReference>
<dbReference type="InParanoid" id="Q7RQS7"/>
<proteinExistence type="predicted"/>
<feature type="compositionally biased region" description="Basic residues" evidence="1">
    <location>
        <begin position="473"/>
        <end position="483"/>
    </location>
</feature>
<feature type="compositionally biased region" description="Polar residues" evidence="1">
    <location>
        <begin position="380"/>
        <end position="391"/>
    </location>
</feature>
<dbReference type="Proteomes" id="UP000008553">
    <property type="component" value="Unassembled WGS sequence"/>
</dbReference>
<evidence type="ECO:0000313" key="4">
    <source>
        <dbReference type="Proteomes" id="UP000008553"/>
    </source>
</evidence>
<gene>
    <name evidence="3" type="ORF">PY01015</name>
</gene>
<organism evidence="3 4">
    <name type="scientific">Plasmodium yoelii yoelii</name>
    <dbReference type="NCBI Taxonomy" id="73239"/>
    <lineage>
        <taxon>Eukaryota</taxon>
        <taxon>Sar</taxon>
        <taxon>Alveolata</taxon>
        <taxon>Apicomplexa</taxon>
        <taxon>Aconoidasida</taxon>
        <taxon>Haemosporida</taxon>
        <taxon>Plasmodiidae</taxon>
        <taxon>Plasmodium</taxon>
        <taxon>Plasmodium (Vinckeia)</taxon>
    </lineage>
</organism>
<feature type="compositionally biased region" description="Polar residues" evidence="1">
    <location>
        <begin position="398"/>
        <end position="420"/>
    </location>
</feature>
<evidence type="ECO:0000256" key="1">
    <source>
        <dbReference type="SAM" id="MobiDB-lite"/>
    </source>
</evidence>
<feature type="compositionally biased region" description="Basic and acidic residues" evidence="1">
    <location>
        <begin position="324"/>
        <end position="338"/>
    </location>
</feature>
<dbReference type="KEGG" id="pyo:PY17X_0520400"/>
<keyword evidence="2" id="KW-0812">Transmembrane</keyword>
<feature type="compositionally biased region" description="Low complexity" evidence="1">
    <location>
        <begin position="365"/>
        <end position="379"/>
    </location>
</feature>
<comment type="caution">
    <text evidence="3">The sequence shown here is derived from an EMBL/GenBank/DDBJ whole genome shotgun (WGS) entry which is preliminary data.</text>
</comment>
<dbReference type="STRING" id="73239.Q7RQS7"/>
<sequence length="637" mass="71938">MGKKINIAIYLVLLNLFVYGIKYGESGIPVKKSVNLRNSYENKNNSQTDINAIDKKNFQDDQKTFAIEGNDENQPESKEENINGKNKEKQSSDSVKVSDKGFNSDTLKKSDGTSDKGDVTDKKEKQPDTSLDKKEDTLSKVDENIPSEQGVQKTPLNPNNQTQTVRNSEGDSPTAMKKTVQEFSEGSLGDKKSQTGDVNHVVQNYNKQNGQILSHTPPKGKDVTPPGKTNGKYANDSSILGNTPLDGKQPNNEGSIDNKDNAPTNPKNEDTSANNTNKENATDKNSDKIYGSSTEDAIDNTKGQTKEFQSGIGENSNTLAGDIKTTEPSEDGKQKEEPNSIVKVPPVAPSNVPEQKKADPDTLKLPPANSNNANNNNLNDTESNGKISNDATPKEDVNNNQTILEETENNPKVKTNTKDNAVNKNVEMRYDNEEENKNAINESVNIMELYTKDQNNAQEKVKFDNARDIPQNNKRKKKEKKKVPKESGKGKPKKKENKNELITIYYKSKKIISEYYENMKNIKNQIEDYVKSMVDLIDTNYEVSKTLSNFSENESNEDLQNSPKWKYIIMHIVLYFLVPFFLNICLYLHLKISFFFFNRYKETLMSFFLRTNIYINFHNSSKNNVYFRITIPIVHFF</sequence>
<evidence type="ECO:0000313" key="3">
    <source>
        <dbReference type="EMBL" id="EAA19830.1"/>
    </source>
</evidence>
<feature type="compositionally biased region" description="Polar residues" evidence="1">
    <location>
        <begin position="291"/>
        <end position="319"/>
    </location>
</feature>
<keyword evidence="4" id="KW-1185">Reference proteome</keyword>
<protein>
    <submittedName>
        <fullName evidence="3">Uncharacterized protein</fullName>
    </submittedName>
</protein>
<dbReference type="PaxDb" id="73239-Q7RQS7"/>
<feature type="compositionally biased region" description="Basic and acidic residues" evidence="1">
    <location>
        <begin position="106"/>
        <end position="143"/>
    </location>
</feature>
<feature type="compositionally biased region" description="Polar residues" evidence="1">
    <location>
        <begin position="146"/>
        <end position="171"/>
    </location>
</feature>
<feature type="compositionally biased region" description="Basic and acidic residues" evidence="1">
    <location>
        <begin position="75"/>
        <end position="99"/>
    </location>
</feature>
<feature type="compositionally biased region" description="Polar residues" evidence="1">
    <location>
        <begin position="249"/>
        <end position="279"/>
    </location>
</feature>
<reference evidence="3 4" key="1">
    <citation type="journal article" date="2002" name="Nature">
        <title>Genome sequence and comparative analysis of the model rodent malaria parasite Plasmodium yoelii yoelii.</title>
        <authorList>
            <person name="Carlton J.M."/>
            <person name="Angiuoli S.V."/>
            <person name="Suh B.B."/>
            <person name="Kooij T.W."/>
            <person name="Pertea M."/>
            <person name="Silva J.C."/>
            <person name="Ermolaeva M.D."/>
            <person name="Allen J.E."/>
            <person name="Selengut J.D."/>
            <person name="Koo H.L."/>
            <person name="Peterson J.D."/>
            <person name="Pop M."/>
            <person name="Kosack D.S."/>
            <person name="Shumway M.F."/>
            <person name="Bidwell S.L."/>
            <person name="Shallom S.J."/>
            <person name="van Aken S.E."/>
            <person name="Riedmuller S.B."/>
            <person name="Feldblyum T.V."/>
            <person name="Cho J.K."/>
            <person name="Quackenbush J."/>
            <person name="Sedegah M."/>
            <person name="Shoaibi A."/>
            <person name="Cummings L.M."/>
            <person name="Florens L."/>
            <person name="Yates J.R."/>
            <person name="Raine J.D."/>
            <person name="Sinden R.E."/>
            <person name="Harris M.A."/>
            <person name="Cunningham D.A."/>
            <person name="Preiser P.R."/>
            <person name="Bergman L.W."/>
            <person name="Vaidya A.B."/>
            <person name="van Lin L.H."/>
            <person name="Janse C.J."/>
            <person name="Waters A.P."/>
            <person name="Smith H.O."/>
            <person name="White O.R."/>
            <person name="Salzberg S.L."/>
            <person name="Venter J.C."/>
            <person name="Fraser C.M."/>
            <person name="Hoffman S.L."/>
            <person name="Gardner M.J."/>
            <person name="Carucci D.J."/>
        </authorList>
    </citation>
    <scope>NUCLEOTIDE SEQUENCE [LARGE SCALE GENOMIC DNA]</scope>
    <source>
        <strain evidence="3 4">17XNL</strain>
    </source>
</reference>
<keyword evidence="2" id="KW-1133">Transmembrane helix</keyword>
<evidence type="ECO:0000256" key="2">
    <source>
        <dbReference type="SAM" id="Phobius"/>
    </source>
</evidence>
<name>Q7RQS7_PLAYO</name>
<feature type="compositionally biased region" description="Polar residues" evidence="1">
    <location>
        <begin position="195"/>
        <end position="214"/>
    </location>
</feature>
<dbReference type="AlphaFoldDB" id="Q7RQS7"/>
<feature type="transmembrane region" description="Helical" evidence="2">
    <location>
        <begin position="7"/>
        <end position="24"/>
    </location>
</feature>